<reference evidence="2 3" key="2">
    <citation type="submission" date="2018-11" db="EMBL/GenBank/DDBJ databases">
        <authorList>
            <consortium name="Pathogen Informatics"/>
        </authorList>
    </citation>
    <scope>NUCLEOTIDE SEQUENCE [LARGE SCALE GENOMIC DNA]</scope>
</reference>
<dbReference type="WBParaSite" id="GPUH_0001932001-mRNA-1">
    <property type="protein sequence ID" value="GPUH_0001932001-mRNA-1"/>
    <property type="gene ID" value="GPUH_0001932001"/>
</dbReference>
<dbReference type="Proteomes" id="UP000271098">
    <property type="component" value="Unassembled WGS sequence"/>
</dbReference>
<evidence type="ECO:0000313" key="3">
    <source>
        <dbReference type="Proteomes" id="UP000271098"/>
    </source>
</evidence>
<sequence length="105" mass="11932">MYCGHLYPSYMFFFQMSAVIDIASHWLHFHAFLFGMCFGNEAFYGLMYVNHFWPGPGIHGFHFIALLAALMFPVAVLKAIISLVHLCTAAQSLVAKDRESIKRAE</sequence>
<keyword evidence="3" id="KW-1185">Reference proteome</keyword>
<protein>
    <submittedName>
        <fullName evidence="4">TLC domain-containing protein</fullName>
    </submittedName>
</protein>
<accession>A0A183EEA4</accession>
<evidence type="ECO:0000313" key="4">
    <source>
        <dbReference type="WBParaSite" id="GPUH_0001932001-mRNA-1"/>
    </source>
</evidence>
<gene>
    <name evidence="2" type="ORF">GPUH_LOCUS19295</name>
</gene>
<dbReference type="AlphaFoldDB" id="A0A183EEA4"/>
<reference evidence="4" key="1">
    <citation type="submission" date="2016-06" db="UniProtKB">
        <authorList>
            <consortium name="WormBaseParasite"/>
        </authorList>
    </citation>
    <scope>IDENTIFICATION</scope>
</reference>
<feature type="transmembrane region" description="Helical" evidence="1">
    <location>
        <begin position="31"/>
        <end position="49"/>
    </location>
</feature>
<keyword evidence="1" id="KW-0472">Membrane</keyword>
<keyword evidence="1" id="KW-0812">Transmembrane</keyword>
<dbReference type="OrthoDB" id="10251079at2759"/>
<dbReference type="EMBL" id="UYRT01088273">
    <property type="protein sequence ID" value="VDN33549.1"/>
    <property type="molecule type" value="Genomic_DNA"/>
</dbReference>
<evidence type="ECO:0000256" key="1">
    <source>
        <dbReference type="SAM" id="Phobius"/>
    </source>
</evidence>
<feature type="transmembrane region" description="Helical" evidence="1">
    <location>
        <begin position="61"/>
        <end position="94"/>
    </location>
</feature>
<evidence type="ECO:0000313" key="2">
    <source>
        <dbReference type="EMBL" id="VDN33549.1"/>
    </source>
</evidence>
<proteinExistence type="predicted"/>
<organism evidence="4">
    <name type="scientific">Gongylonema pulchrum</name>
    <dbReference type="NCBI Taxonomy" id="637853"/>
    <lineage>
        <taxon>Eukaryota</taxon>
        <taxon>Metazoa</taxon>
        <taxon>Ecdysozoa</taxon>
        <taxon>Nematoda</taxon>
        <taxon>Chromadorea</taxon>
        <taxon>Rhabditida</taxon>
        <taxon>Spirurina</taxon>
        <taxon>Spiruromorpha</taxon>
        <taxon>Spiruroidea</taxon>
        <taxon>Gongylonematidae</taxon>
        <taxon>Gongylonema</taxon>
    </lineage>
</organism>
<name>A0A183EEA4_9BILA</name>
<keyword evidence="1" id="KW-1133">Transmembrane helix</keyword>